<dbReference type="Proteomes" id="UP000252081">
    <property type="component" value="Unassembled WGS sequence"/>
</dbReference>
<keyword evidence="1" id="KW-0472">Membrane</keyword>
<keyword evidence="3" id="KW-1185">Reference proteome</keyword>
<accession>A0A366LCF8</accession>
<reference evidence="2 3" key="1">
    <citation type="submission" date="2018-07" db="EMBL/GenBank/DDBJ databases">
        <title>A draft genome of a endophytic bacteria, a new species of Pedobacter.</title>
        <authorList>
            <person name="Zhang Z.D."/>
            <person name="Chen Z.J."/>
        </authorList>
    </citation>
    <scope>NUCLEOTIDE SEQUENCE [LARGE SCALE GENOMIC DNA]</scope>
    <source>
        <strain evidence="2 3">RS10</strain>
    </source>
</reference>
<name>A0A366LCF8_9SPHI</name>
<keyword evidence="1" id="KW-0812">Transmembrane</keyword>
<gene>
    <name evidence="2" type="ORF">DRW42_03480</name>
</gene>
<sequence>MIEAGVDKQYDYLWIMTKIAHRTIQLVLIALYIPIGGFYYYYYNKSRESDDYRLQLWAELKKGSVTKQEYYRLGVGMIPKAATLFGLKWPPVSPKIGQLADFKRL</sequence>
<keyword evidence="1" id="KW-1133">Transmembrane helix</keyword>
<dbReference type="EMBL" id="QNQU01000002">
    <property type="protein sequence ID" value="RBQ11536.1"/>
    <property type="molecule type" value="Genomic_DNA"/>
</dbReference>
<evidence type="ECO:0000256" key="1">
    <source>
        <dbReference type="SAM" id="Phobius"/>
    </source>
</evidence>
<proteinExistence type="predicted"/>
<dbReference type="AlphaFoldDB" id="A0A366LCF8"/>
<organism evidence="2 3">
    <name type="scientific">Pedobacter miscanthi</name>
    <dbReference type="NCBI Taxonomy" id="2259170"/>
    <lineage>
        <taxon>Bacteria</taxon>
        <taxon>Pseudomonadati</taxon>
        <taxon>Bacteroidota</taxon>
        <taxon>Sphingobacteriia</taxon>
        <taxon>Sphingobacteriales</taxon>
        <taxon>Sphingobacteriaceae</taxon>
        <taxon>Pedobacter</taxon>
    </lineage>
</organism>
<evidence type="ECO:0000313" key="2">
    <source>
        <dbReference type="EMBL" id="RBQ11536.1"/>
    </source>
</evidence>
<evidence type="ECO:0000313" key="3">
    <source>
        <dbReference type="Proteomes" id="UP000252081"/>
    </source>
</evidence>
<protein>
    <submittedName>
        <fullName evidence="2">Uncharacterized protein</fullName>
    </submittedName>
</protein>
<feature type="transmembrane region" description="Helical" evidence="1">
    <location>
        <begin position="23"/>
        <end position="43"/>
    </location>
</feature>
<comment type="caution">
    <text evidence="2">The sequence shown here is derived from an EMBL/GenBank/DDBJ whole genome shotgun (WGS) entry which is preliminary data.</text>
</comment>